<feature type="domain" description="N-acetyltransferase" evidence="2">
    <location>
        <begin position="48"/>
        <end position="193"/>
    </location>
</feature>
<dbReference type="AlphaFoldDB" id="A0A089NPV9"/>
<name>A0A089NPV9_9HYPH</name>
<evidence type="ECO:0000256" key="1">
    <source>
        <dbReference type="SAM" id="MobiDB-lite"/>
    </source>
</evidence>
<dbReference type="Pfam" id="PF13302">
    <property type="entry name" value="Acetyltransf_3"/>
    <property type="match status" value="1"/>
</dbReference>
<dbReference type="eggNOG" id="COG1670">
    <property type="taxonomic scope" value="Bacteria"/>
</dbReference>
<accession>A0A089NPV9</accession>
<gene>
    <name evidence="3" type="ORF">MOC_0830</name>
</gene>
<dbReference type="InterPro" id="IPR016181">
    <property type="entry name" value="Acyl_CoA_acyltransferase"/>
</dbReference>
<dbReference type="GO" id="GO:0008999">
    <property type="term" value="F:protein-N-terminal-alanine acetyltransferase activity"/>
    <property type="evidence" value="ECO:0007669"/>
    <property type="project" value="TreeGrafter"/>
</dbReference>
<dbReference type="PROSITE" id="PS51186">
    <property type="entry name" value="GNAT"/>
    <property type="match status" value="1"/>
</dbReference>
<dbReference type="InterPro" id="IPR051908">
    <property type="entry name" value="Ribosomal_N-acetyltransferase"/>
</dbReference>
<dbReference type="STRING" id="693986.MOC_0830"/>
<feature type="region of interest" description="Disordered" evidence="1">
    <location>
        <begin position="1"/>
        <end position="29"/>
    </location>
</feature>
<dbReference type="InterPro" id="IPR000182">
    <property type="entry name" value="GNAT_dom"/>
</dbReference>
<dbReference type="KEGG" id="mor:MOC_0830"/>
<dbReference type="FunFam" id="3.40.630.30:FF:000047">
    <property type="entry name" value="Acetyltransferase, GNAT family"/>
    <property type="match status" value="1"/>
</dbReference>
<dbReference type="PANTHER" id="PTHR43441">
    <property type="entry name" value="RIBOSOMAL-PROTEIN-SERINE ACETYLTRANSFERASE"/>
    <property type="match status" value="1"/>
</dbReference>
<dbReference type="RefSeq" id="WP_043755764.1">
    <property type="nucleotide sequence ID" value="NZ_CP003811.1"/>
</dbReference>
<evidence type="ECO:0000259" key="2">
    <source>
        <dbReference type="PROSITE" id="PS51186"/>
    </source>
</evidence>
<sequence length="238" mass="26171">MSARFNAFGQPIGPALPDWSPRPRPPRTPMEGRTCRLVPLDAAAHGGALFETYSAAPDTRGWTYLGDEMPKSAAAYRARLETQQTSEDPLFYAILDPARGDALGIASYLRIDPGNGVIEVGHLHFGPRLQRSPAATEAMALMMTRAFEELGYRRYEWKCDSLNAPSRAAALRLGFTFEGIFRNAVVVKGRSRDTAWFSITAAEWPRVRAGFAAWLDPSNFDGEGRQRHGLADLRAASG</sequence>
<evidence type="ECO:0000313" key="3">
    <source>
        <dbReference type="EMBL" id="AIQ88585.1"/>
    </source>
</evidence>
<protein>
    <submittedName>
        <fullName evidence="3">GCN5-related N-acetyltransferase</fullName>
    </submittedName>
</protein>
<proteinExistence type="predicted"/>
<dbReference type="EMBL" id="CP003811">
    <property type="protein sequence ID" value="AIQ88585.1"/>
    <property type="molecule type" value="Genomic_DNA"/>
</dbReference>
<dbReference type="Gene3D" id="3.40.630.30">
    <property type="match status" value="1"/>
</dbReference>
<reference evidence="3 4" key="1">
    <citation type="journal article" date="2014" name="PLoS ONE">
        <title>Genome Information of Methylobacterium oryzae, a Plant-Probiotic Methylotroph in the Phyllosphere.</title>
        <authorList>
            <person name="Kwak M.J."/>
            <person name="Jeong H."/>
            <person name="Madhaiyan M."/>
            <person name="Lee Y."/>
            <person name="Sa T.M."/>
            <person name="Oh T.K."/>
            <person name="Kim J.F."/>
        </authorList>
    </citation>
    <scope>NUCLEOTIDE SEQUENCE [LARGE SCALE GENOMIC DNA]</scope>
    <source>
        <strain evidence="3 4">CBMB20</strain>
    </source>
</reference>
<organism evidence="3 4">
    <name type="scientific">Methylobacterium oryzae CBMB20</name>
    <dbReference type="NCBI Taxonomy" id="693986"/>
    <lineage>
        <taxon>Bacteria</taxon>
        <taxon>Pseudomonadati</taxon>
        <taxon>Pseudomonadota</taxon>
        <taxon>Alphaproteobacteria</taxon>
        <taxon>Hyphomicrobiales</taxon>
        <taxon>Methylobacteriaceae</taxon>
        <taxon>Methylobacterium</taxon>
    </lineage>
</organism>
<dbReference type="HOGENOM" id="CLU_013985_1_2_5"/>
<dbReference type="SUPFAM" id="SSF55729">
    <property type="entry name" value="Acyl-CoA N-acyltransferases (Nat)"/>
    <property type="match status" value="1"/>
</dbReference>
<keyword evidence="4" id="KW-1185">Reference proteome</keyword>
<dbReference type="PANTHER" id="PTHR43441:SF2">
    <property type="entry name" value="FAMILY ACETYLTRANSFERASE, PUTATIVE (AFU_ORTHOLOGUE AFUA_7G00850)-RELATED"/>
    <property type="match status" value="1"/>
</dbReference>
<dbReference type="GO" id="GO:1990189">
    <property type="term" value="F:protein N-terminal-serine acetyltransferase activity"/>
    <property type="evidence" value="ECO:0007669"/>
    <property type="project" value="TreeGrafter"/>
</dbReference>
<dbReference type="Proteomes" id="UP000029492">
    <property type="component" value="Chromosome"/>
</dbReference>
<evidence type="ECO:0000313" key="4">
    <source>
        <dbReference type="Proteomes" id="UP000029492"/>
    </source>
</evidence>